<accession>A0A857MU76</accession>
<dbReference type="KEGG" id="mama:GII36_03775"/>
<gene>
    <name evidence="3" type="ORF">GII36_03775</name>
</gene>
<evidence type="ECO:0000313" key="3">
    <source>
        <dbReference type="EMBL" id="QHN42957.1"/>
    </source>
</evidence>
<organism evidence="3 4">
    <name type="scientific">Candidatus Mycosynbacter amalyticus</name>
    <dbReference type="NCBI Taxonomy" id="2665156"/>
    <lineage>
        <taxon>Bacteria</taxon>
        <taxon>Candidatus Saccharimonadota</taxon>
        <taxon>Candidatus Saccharimonadota incertae sedis</taxon>
        <taxon>Candidatus Mycosynbacter</taxon>
    </lineage>
</organism>
<dbReference type="AlphaFoldDB" id="A0A857MU76"/>
<protein>
    <submittedName>
        <fullName evidence="3">Uncharacterized protein</fullName>
    </submittedName>
</protein>
<keyword evidence="2" id="KW-1133">Transmembrane helix</keyword>
<keyword evidence="2" id="KW-0472">Membrane</keyword>
<reference evidence="3" key="1">
    <citation type="journal article" date="2021" name="Nat. Microbiol.">
        <title>Cocultivation of an ultrasmall environmental parasitic bacterium with lytic ability against bacteria associated with wastewater foams.</title>
        <authorList>
            <person name="Batinovic S."/>
            <person name="Rose J.J.A."/>
            <person name="Ratcliffe J."/>
            <person name="Seviour R.J."/>
            <person name="Petrovski S."/>
        </authorList>
    </citation>
    <scope>NUCLEOTIDE SEQUENCE</scope>
    <source>
        <strain evidence="3">JR1</strain>
    </source>
</reference>
<keyword evidence="2" id="KW-0812">Transmembrane</keyword>
<dbReference type="RefSeq" id="WP_260762637.1">
    <property type="nucleotide sequence ID" value="NZ_CP045921.1"/>
</dbReference>
<keyword evidence="4" id="KW-1185">Reference proteome</keyword>
<sequence>MGLYVRQDEKRTELQEKIAADLRAKAAEKSKSDIEGPQYDGERDADIVNDTHKSSPLLAVWLALGAATVAVVIYLIIRSS</sequence>
<proteinExistence type="predicted"/>
<feature type="transmembrane region" description="Helical" evidence="2">
    <location>
        <begin position="58"/>
        <end position="77"/>
    </location>
</feature>
<dbReference type="Proteomes" id="UP001059824">
    <property type="component" value="Chromosome"/>
</dbReference>
<evidence type="ECO:0000313" key="4">
    <source>
        <dbReference type="Proteomes" id="UP001059824"/>
    </source>
</evidence>
<evidence type="ECO:0000256" key="1">
    <source>
        <dbReference type="SAM" id="MobiDB-lite"/>
    </source>
</evidence>
<dbReference type="EMBL" id="CP045921">
    <property type="protein sequence ID" value="QHN42957.1"/>
    <property type="molecule type" value="Genomic_DNA"/>
</dbReference>
<name>A0A857MU76_9BACT</name>
<feature type="region of interest" description="Disordered" evidence="1">
    <location>
        <begin position="25"/>
        <end position="47"/>
    </location>
</feature>
<evidence type="ECO:0000256" key="2">
    <source>
        <dbReference type="SAM" id="Phobius"/>
    </source>
</evidence>